<name>X1RL20_9ZZZZ</name>
<accession>X1RL20</accession>
<organism evidence="1">
    <name type="scientific">marine sediment metagenome</name>
    <dbReference type="NCBI Taxonomy" id="412755"/>
    <lineage>
        <taxon>unclassified sequences</taxon>
        <taxon>metagenomes</taxon>
        <taxon>ecological metagenomes</taxon>
    </lineage>
</organism>
<gene>
    <name evidence="1" type="ORF">S12H4_21182</name>
</gene>
<sequence length="67" mass="7494">QVYLDPGFCSLDVISAFKLGVEALKRIQKGRSTLKWPFCDQPLLGETVDQRLANIGYGSSEALKKHR</sequence>
<dbReference type="AlphaFoldDB" id="X1RL20"/>
<reference evidence="1" key="1">
    <citation type="journal article" date="2014" name="Front. Microbiol.">
        <title>High frequency of phylogenetically diverse reductive dehalogenase-homologous genes in deep subseafloor sedimentary metagenomes.</title>
        <authorList>
            <person name="Kawai M."/>
            <person name="Futagami T."/>
            <person name="Toyoda A."/>
            <person name="Takaki Y."/>
            <person name="Nishi S."/>
            <person name="Hori S."/>
            <person name="Arai W."/>
            <person name="Tsubouchi T."/>
            <person name="Morono Y."/>
            <person name="Uchiyama I."/>
            <person name="Ito T."/>
            <person name="Fujiyama A."/>
            <person name="Inagaki F."/>
            <person name="Takami H."/>
        </authorList>
    </citation>
    <scope>NUCLEOTIDE SEQUENCE</scope>
    <source>
        <strain evidence="1">Expedition CK06-06</strain>
    </source>
</reference>
<feature type="non-terminal residue" evidence="1">
    <location>
        <position position="1"/>
    </location>
</feature>
<protein>
    <submittedName>
        <fullName evidence="1">Uncharacterized protein</fullName>
    </submittedName>
</protein>
<proteinExistence type="predicted"/>
<dbReference type="EMBL" id="BARW01010858">
    <property type="protein sequence ID" value="GAI81333.1"/>
    <property type="molecule type" value="Genomic_DNA"/>
</dbReference>
<evidence type="ECO:0000313" key="1">
    <source>
        <dbReference type="EMBL" id="GAI81333.1"/>
    </source>
</evidence>
<comment type="caution">
    <text evidence="1">The sequence shown here is derived from an EMBL/GenBank/DDBJ whole genome shotgun (WGS) entry which is preliminary data.</text>
</comment>